<reference evidence="1" key="1">
    <citation type="submission" date="2018-06" db="EMBL/GenBank/DDBJ databases">
        <authorList>
            <person name="Zhirakovskaya E."/>
        </authorList>
    </citation>
    <scope>NUCLEOTIDE SEQUENCE</scope>
</reference>
<sequence>MSRMPKDMQQLMAQAQAMQQQMMAAQEALAAKTYEGTAG</sequence>
<dbReference type="EMBL" id="UOEI01000560">
    <property type="protein sequence ID" value="VAW07927.1"/>
    <property type="molecule type" value="Genomic_DNA"/>
</dbReference>
<organism evidence="1">
    <name type="scientific">hydrothermal vent metagenome</name>
    <dbReference type="NCBI Taxonomy" id="652676"/>
    <lineage>
        <taxon>unclassified sequences</taxon>
        <taxon>metagenomes</taxon>
        <taxon>ecological metagenomes</taxon>
    </lineage>
</organism>
<proteinExistence type="predicted"/>
<gene>
    <name evidence="1" type="ORF">MNBD_ACTINO01-907</name>
</gene>
<name>A0A3B0T3M1_9ZZZZ</name>
<accession>A0A3B0T3M1</accession>
<dbReference type="InterPro" id="IPR036894">
    <property type="entry name" value="YbaB-like_sf"/>
</dbReference>
<feature type="non-terminal residue" evidence="1">
    <location>
        <position position="39"/>
    </location>
</feature>
<evidence type="ECO:0008006" key="2">
    <source>
        <dbReference type="Google" id="ProtNLM"/>
    </source>
</evidence>
<protein>
    <recommendedName>
        <fullName evidence="2">YbaB/EbfC family nucleoid-associated protein</fullName>
    </recommendedName>
</protein>
<dbReference type="SUPFAM" id="SSF82607">
    <property type="entry name" value="YbaB-like"/>
    <property type="match status" value="1"/>
</dbReference>
<dbReference type="AlphaFoldDB" id="A0A3B0T3M1"/>
<dbReference type="Gene3D" id="3.30.1310.10">
    <property type="entry name" value="Nucleoid-associated protein YbaB-like domain"/>
    <property type="match status" value="1"/>
</dbReference>
<evidence type="ECO:0000313" key="1">
    <source>
        <dbReference type="EMBL" id="VAW07927.1"/>
    </source>
</evidence>